<sequence length="59" mass="6538">MTQYRPICTSLDNCVILPSSRRRHLGIQDKVNRRREPASSDGGYVEIKDIRAPAGVAGL</sequence>
<dbReference type="Proteomes" id="UP000295507">
    <property type="component" value="Unassembled WGS sequence"/>
</dbReference>
<comment type="caution">
    <text evidence="2">The sequence shown here is derived from an EMBL/GenBank/DDBJ whole genome shotgun (WGS) entry which is preliminary data.</text>
</comment>
<dbReference type="EMBL" id="SMBK01000001">
    <property type="protein sequence ID" value="TCU41489.1"/>
    <property type="molecule type" value="Genomic_DNA"/>
</dbReference>
<gene>
    <name evidence="2" type="ORF">EV129_101780</name>
    <name evidence="1" type="ORF">EV130_10169</name>
</gene>
<evidence type="ECO:0000313" key="3">
    <source>
        <dbReference type="Proteomes" id="UP000295507"/>
    </source>
</evidence>
<name>A0A4R3S2H2_9HYPH</name>
<organism evidence="2 3">
    <name type="scientific">Rhizobium azibense</name>
    <dbReference type="NCBI Taxonomy" id="1136135"/>
    <lineage>
        <taxon>Bacteria</taxon>
        <taxon>Pseudomonadati</taxon>
        <taxon>Pseudomonadota</taxon>
        <taxon>Alphaproteobacteria</taxon>
        <taxon>Hyphomicrobiales</taxon>
        <taxon>Rhizobiaceae</taxon>
        <taxon>Rhizobium/Agrobacterium group</taxon>
        <taxon>Rhizobium</taxon>
    </lineage>
</organism>
<proteinExistence type="predicted"/>
<dbReference type="EMBL" id="SMBJ01000001">
    <property type="protein sequence ID" value="TCU30498.1"/>
    <property type="molecule type" value="Genomic_DNA"/>
</dbReference>
<evidence type="ECO:0000313" key="2">
    <source>
        <dbReference type="EMBL" id="TCU41489.1"/>
    </source>
</evidence>
<evidence type="ECO:0000313" key="4">
    <source>
        <dbReference type="Proteomes" id="UP000295547"/>
    </source>
</evidence>
<keyword evidence="4" id="KW-1185">Reference proteome</keyword>
<evidence type="ECO:0000313" key="1">
    <source>
        <dbReference type="EMBL" id="TCU30498.1"/>
    </source>
</evidence>
<dbReference type="AlphaFoldDB" id="A0A4R3S2H2"/>
<protein>
    <submittedName>
        <fullName evidence="2">Uncharacterized protein</fullName>
    </submittedName>
</protein>
<dbReference type="Proteomes" id="UP000295547">
    <property type="component" value="Unassembled WGS sequence"/>
</dbReference>
<accession>A0A4R3S2H2</accession>
<reference evidence="3 4" key="1">
    <citation type="submission" date="2019-03" db="EMBL/GenBank/DDBJ databases">
        <title>Genomic Encyclopedia of Type Strains, Phase IV (KMG-V): Genome sequencing to study the core and pangenomes of soil and plant-associated prokaryotes.</title>
        <authorList>
            <person name="Whitman W."/>
        </authorList>
    </citation>
    <scope>NUCLEOTIDE SEQUENCE [LARGE SCALE GENOMIC DNA]</scope>
    <source>
        <strain evidence="1 4">Gr42</strain>
        <strain evidence="2 3">IE4868</strain>
    </source>
</reference>